<sequence length="310" mass="33904">MRSTGQADLPEYGEEVHHRQPPGEAQNWQDSVVLVWWDEVNSVGGFHRLGHEPNAVGGGKVTCWNYLWAPEGVYKKTGYNALRDQDLLPNGGYGNGDDTCRSEYVDGENVWSIDDPEHETSACLKLVDISGNVDCFPKSASIKSFNTAHFDIPIRDNVVAFAKDLDVVAYVEIDGATNRGGHLKWTLVSGEVLDIECTALPIPGVVSYHNDNCVVERFCSWTSGGLKGFCDFETTSNIQKGSRTPKNSALPLSATDSGQIDRTAQVTAIRLHSFACLETFDPSLSTLLVFNSLAPLIVGLVPRKRMAKQG</sequence>
<dbReference type="Pfam" id="PF23213">
    <property type="entry name" value="DUF7065"/>
    <property type="match status" value="1"/>
</dbReference>
<gene>
    <name evidence="3" type="ORF">EDD36DRAFT_28618</name>
</gene>
<dbReference type="InterPro" id="IPR055493">
    <property type="entry name" value="DUF7065"/>
</dbReference>
<keyword evidence="4" id="KW-1185">Reference proteome</keyword>
<evidence type="ECO:0000259" key="2">
    <source>
        <dbReference type="Pfam" id="PF23213"/>
    </source>
</evidence>
<reference evidence="3" key="1">
    <citation type="journal article" date="2022" name="bioRxiv">
        <title>Deciphering the potential niche of two novel black yeast fungi from a biological soil crust based on their genomes, phenotypes, and melanin regulation.</title>
        <authorList>
            <consortium name="DOE Joint Genome Institute"/>
            <person name="Carr E.C."/>
            <person name="Barton Q."/>
            <person name="Grambo S."/>
            <person name="Sullivan M."/>
            <person name="Renfro C.M."/>
            <person name="Kuo A."/>
            <person name="Pangilinan J."/>
            <person name="Lipzen A."/>
            <person name="Keymanesh K."/>
            <person name="Savage E."/>
            <person name="Barry K."/>
            <person name="Grigoriev I.V."/>
            <person name="Riekhof W.R."/>
            <person name="Harris S.S."/>
        </authorList>
    </citation>
    <scope>NUCLEOTIDE SEQUENCE</scope>
    <source>
        <strain evidence="3">JF 03-4F</strain>
    </source>
</reference>
<protein>
    <recommendedName>
        <fullName evidence="2">DUF7065 domain-containing protein</fullName>
    </recommendedName>
</protein>
<feature type="domain" description="DUF7065" evidence="2">
    <location>
        <begin position="2"/>
        <end position="154"/>
    </location>
</feature>
<evidence type="ECO:0000256" key="1">
    <source>
        <dbReference type="SAM" id="MobiDB-lite"/>
    </source>
</evidence>
<organism evidence="3 4">
    <name type="scientific">Exophiala viscosa</name>
    <dbReference type="NCBI Taxonomy" id="2486360"/>
    <lineage>
        <taxon>Eukaryota</taxon>
        <taxon>Fungi</taxon>
        <taxon>Dikarya</taxon>
        <taxon>Ascomycota</taxon>
        <taxon>Pezizomycotina</taxon>
        <taxon>Eurotiomycetes</taxon>
        <taxon>Chaetothyriomycetidae</taxon>
        <taxon>Chaetothyriales</taxon>
        <taxon>Herpotrichiellaceae</taxon>
        <taxon>Exophiala</taxon>
    </lineage>
</organism>
<dbReference type="EMBL" id="MU404350">
    <property type="protein sequence ID" value="KAI1618321.1"/>
    <property type="molecule type" value="Genomic_DNA"/>
</dbReference>
<dbReference type="AlphaFoldDB" id="A0AAN6IHZ7"/>
<name>A0AAN6IHZ7_9EURO</name>
<comment type="caution">
    <text evidence="3">The sequence shown here is derived from an EMBL/GenBank/DDBJ whole genome shotgun (WGS) entry which is preliminary data.</text>
</comment>
<evidence type="ECO:0000313" key="3">
    <source>
        <dbReference type="EMBL" id="KAI1618321.1"/>
    </source>
</evidence>
<accession>A0AAN6IHZ7</accession>
<proteinExistence type="predicted"/>
<dbReference type="Proteomes" id="UP001203852">
    <property type="component" value="Unassembled WGS sequence"/>
</dbReference>
<feature type="region of interest" description="Disordered" evidence="1">
    <location>
        <begin position="1"/>
        <end position="24"/>
    </location>
</feature>
<evidence type="ECO:0000313" key="4">
    <source>
        <dbReference type="Proteomes" id="UP001203852"/>
    </source>
</evidence>